<name>A0A3N4H712_ASCIM</name>
<dbReference type="PANTHER" id="PTHR46579:SF1">
    <property type="entry name" value="F5_8 TYPE C DOMAIN-CONTAINING PROTEIN"/>
    <property type="match status" value="1"/>
</dbReference>
<reference evidence="2 3" key="1">
    <citation type="journal article" date="2018" name="Nat. Ecol. Evol.">
        <title>Pezizomycetes genomes reveal the molecular basis of ectomycorrhizal truffle lifestyle.</title>
        <authorList>
            <person name="Murat C."/>
            <person name="Payen T."/>
            <person name="Noel B."/>
            <person name="Kuo A."/>
            <person name="Morin E."/>
            <person name="Chen J."/>
            <person name="Kohler A."/>
            <person name="Krizsan K."/>
            <person name="Balestrini R."/>
            <person name="Da Silva C."/>
            <person name="Montanini B."/>
            <person name="Hainaut M."/>
            <person name="Levati E."/>
            <person name="Barry K.W."/>
            <person name="Belfiori B."/>
            <person name="Cichocki N."/>
            <person name="Clum A."/>
            <person name="Dockter R.B."/>
            <person name="Fauchery L."/>
            <person name="Guy J."/>
            <person name="Iotti M."/>
            <person name="Le Tacon F."/>
            <person name="Lindquist E.A."/>
            <person name="Lipzen A."/>
            <person name="Malagnac F."/>
            <person name="Mello A."/>
            <person name="Molinier V."/>
            <person name="Miyauchi S."/>
            <person name="Poulain J."/>
            <person name="Riccioni C."/>
            <person name="Rubini A."/>
            <person name="Sitrit Y."/>
            <person name="Splivallo R."/>
            <person name="Traeger S."/>
            <person name="Wang M."/>
            <person name="Zifcakova L."/>
            <person name="Wipf D."/>
            <person name="Zambonelli A."/>
            <person name="Paolocci F."/>
            <person name="Nowrousian M."/>
            <person name="Ottonello S."/>
            <person name="Baldrian P."/>
            <person name="Spatafora J.W."/>
            <person name="Henrissat B."/>
            <person name="Nagy L.G."/>
            <person name="Aury J.M."/>
            <person name="Wincker P."/>
            <person name="Grigoriev I.V."/>
            <person name="Bonfante P."/>
            <person name="Martin F.M."/>
        </authorList>
    </citation>
    <scope>NUCLEOTIDE SEQUENCE [LARGE SCALE GENOMIC DNA]</scope>
    <source>
        <strain evidence="2 3">RN42</strain>
    </source>
</reference>
<dbReference type="OrthoDB" id="5409723at2759"/>
<feature type="chain" id="PRO_5018058290" evidence="1">
    <location>
        <begin position="28"/>
        <end position="109"/>
    </location>
</feature>
<dbReference type="PANTHER" id="PTHR46579">
    <property type="entry name" value="F5/8 TYPE C DOMAIN-CONTAINING PROTEIN-RELATED"/>
    <property type="match status" value="1"/>
</dbReference>
<gene>
    <name evidence="2" type="ORF">BJ508DRAFT_219076</name>
</gene>
<keyword evidence="3" id="KW-1185">Reference proteome</keyword>
<dbReference type="EMBL" id="ML120109">
    <property type="protein sequence ID" value="RPA70713.1"/>
    <property type="molecule type" value="Genomic_DNA"/>
</dbReference>
<organism evidence="2 3">
    <name type="scientific">Ascobolus immersus RN42</name>
    <dbReference type="NCBI Taxonomy" id="1160509"/>
    <lineage>
        <taxon>Eukaryota</taxon>
        <taxon>Fungi</taxon>
        <taxon>Dikarya</taxon>
        <taxon>Ascomycota</taxon>
        <taxon>Pezizomycotina</taxon>
        <taxon>Pezizomycetes</taxon>
        <taxon>Pezizales</taxon>
        <taxon>Ascobolaceae</taxon>
        <taxon>Ascobolus</taxon>
    </lineage>
</organism>
<keyword evidence="1" id="KW-0732">Signal</keyword>
<sequence>MTSASWFNWILHESLVFFADLLPPVHYEGYSKFVRAIQICCQNRITLADIDLLETLIVEFLDYIEEHVYQYDIKRIQVWRPVLHQFLHVPGIIRLLGPMKNYSQWTCER</sequence>
<evidence type="ECO:0000313" key="2">
    <source>
        <dbReference type="EMBL" id="RPA70713.1"/>
    </source>
</evidence>
<evidence type="ECO:0000256" key="1">
    <source>
        <dbReference type="SAM" id="SignalP"/>
    </source>
</evidence>
<feature type="signal peptide" evidence="1">
    <location>
        <begin position="1"/>
        <end position="27"/>
    </location>
</feature>
<feature type="non-terminal residue" evidence="2">
    <location>
        <position position="109"/>
    </location>
</feature>
<accession>A0A3N4H712</accession>
<dbReference type="Proteomes" id="UP000275078">
    <property type="component" value="Unassembled WGS sequence"/>
</dbReference>
<proteinExistence type="predicted"/>
<protein>
    <submittedName>
        <fullName evidence="2">Uncharacterized protein</fullName>
    </submittedName>
</protein>
<dbReference type="AlphaFoldDB" id="A0A3N4H712"/>
<evidence type="ECO:0000313" key="3">
    <source>
        <dbReference type="Proteomes" id="UP000275078"/>
    </source>
</evidence>